<comment type="caution">
    <text evidence="1">The sequence shown here is derived from an EMBL/GenBank/DDBJ whole genome shotgun (WGS) entry which is preliminary data.</text>
</comment>
<evidence type="ECO:0000313" key="2">
    <source>
        <dbReference type="Proteomes" id="UP000245699"/>
    </source>
</evidence>
<name>A0A2T9YRD1_9FUNG</name>
<protein>
    <submittedName>
        <fullName evidence="1">Uncharacterized protein</fullName>
    </submittedName>
</protein>
<gene>
    <name evidence="1" type="ORF">BB559_002908</name>
</gene>
<dbReference type="EMBL" id="MBFT01000217">
    <property type="protein sequence ID" value="PVU94866.1"/>
    <property type="molecule type" value="Genomic_DNA"/>
</dbReference>
<keyword evidence="2" id="KW-1185">Reference proteome</keyword>
<organism evidence="1 2">
    <name type="scientific">Furculomyces boomerangus</name>
    <dbReference type="NCBI Taxonomy" id="61424"/>
    <lineage>
        <taxon>Eukaryota</taxon>
        <taxon>Fungi</taxon>
        <taxon>Fungi incertae sedis</taxon>
        <taxon>Zoopagomycota</taxon>
        <taxon>Kickxellomycotina</taxon>
        <taxon>Harpellomycetes</taxon>
        <taxon>Harpellales</taxon>
        <taxon>Harpellaceae</taxon>
        <taxon>Furculomyces</taxon>
    </lineage>
</organism>
<sequence>MDKIYFPFTVQKFSKLNLTTKVDLKTVIGGINLAASLDTNRRETSGSESDEDAKESIRFIKEFLDKIQPNYINLDSNVLMGFNNKAAFKDVASNGTDDLMENLLADSNNLDTCDFETSIRDEFETEEDKISSSDKDIDYDSEDQDGLELFDSLNSIISENEQENLYEDIITQEINEDDRTQIIQSMTCTFQPLWTQAPAKERIF</sequence>
<dbReference type="Proteomes" id="UP000245699">
    <property type="component" value="Unassembled WGS sequence"/>
</dbReference>
<reference evidence="1 2" key="1">
    <citation type="journal article" date="2018" name="MBio">
        <title>Comparative Genomics Reveals the Core Gene Toolbox for the Fungus-Insect Symbiosis.</title>
        <authorList>
            <person name="Wang Y."/>
            <person name="Stata M."/>
            <person name="Wang W."/>
            <person name="Stajich J.E."/>
            <person name="White M.M."/>
            <person name="Moncalvo J.M."/>
        </authorList>
    </citation>
    <scope>NUCLEOTIDE SEQUENCE [LARGE SCALE GENOMIC DNA]</scope>
    <source>
        <strain evidence="1 2">AUS-77-4</strain>
    </source>
</reference>
<accession>A0A2T9YRD1</accession>
<dbReference type="AlphaFoldDB" id="A0A2T9YRD1"/>
<proteinExistence type="predicted"/>
<evidence type="ECO:0000313" key="1">
    <source>
        <dbReference type="EMBL" id="PVU94866.1"/>
    </source>
</evidence>